<dbReference type="Proteomes" id="UP000029707">
    <property type="component" value="Unassembled WGS sequence"/>
</dbReference>
<sequence>MKKLLISSVVALGLSISASLAEESGVFVGVGAGYGVANIKEQILISSSSESRVDSQDKGAAYEILAGYKHFITPHLGFRLFANFIYTDAKHKDSQSGESRRANVMSYMINFDALYNFIASSNTNFGVFVGIGAGANTWGGKAFDEIPSSIMTKTSFDFALNFGLRSVIARHHGIEIAARMPFEEQYIVNDTIPGSNIYMNLRGAYKYSVSARYIYNF</sequence>
<feature type="signal peptide" evidence="1">
    <location>
        <begin position="1"/>
        <end position="21"/>
    </location>
</feature>
<dbReference type="OrthoDB" id="5319509at2"/>
<dbReference type="AlphaFoldDB" id="A0A4U8TNJ2"/>
<dbReference type="InterPro" id="IPR002718">
    <property type="entry name" value="OMP_Helicobacter"/>
</dbReference>
<feature type="chain" id="PRO_5020421243" evidence="1">
    <location>
        <begin position="22"/>
        <end position="217"/>
    </location>
</feature>
<gene>
    <name evidence="2" type="ORF">LS65_004340</name>
</gene>
<dbReference type="SUPFAM" id="SSF56925">
    <property type="entry name" value="OMPA-like"/>
    <property type="match status" value="1"/>
</dbReference>
<keyword evidence="1" id="KW-0732">Signal</keyword>
<dbReference type="STRING" id="425400.LS65_01705"/>
<proteinExistence type="predicted"/>
<evidence type="ECO:0000313" key="2">
    <source>
        <dbReference type="EMBL" id="TLE02057.1"/>
    </source>
</evidence>
<dbReference type="Pfam" id="PF01856">
    <property type="entry name" value="HP_OMP"/>
    <property type="match status" value="1"/>
</dbReference>
<dbReference type="PRINTS" id="PR01776">
    <property type="entry name" value="HPOMPFAMILY"/>
</dbReference>
<comment type="caution">
    <text evidence="2">The sequence shown here is derived from an EMBL/GenBank/DDBJ whole genome shotgun (WGS) entry which is preliminary data.</text>
</comment>
<name>A0A4U8TNJ2_9HELI</name>
<evidence type="ECO:0000256" key="1">
    <source>
        <dbReference type="SAM" id="SignalP"/>
    </source>
</evidence>
<reference evidence="2 3" key="1">
    <citation type="journal article" date="2014" name="Genome Announc.">
        <title>Draft genome sequences of eight enterohepatic helicobacter species isolated from both laboratory and wild rodents.</title>
        <authorList>
            <person name="Sheh A."/>
            <person name="Shen Z."/>
            <person name="Fox J.G."/>
        </authorList>
    </citation>
    <scope>NUCLEOTIDE SEQUENCE [LARGE SCALE GENOMIC DNA]</scope>
    <source>
        <strain evidence="2 3">MIT 01-6451</strain>
    </source>
</reference>
<accession>A0A4U8TNJ2</accession>
<protein>
    <submittedName>
        <fullName evidence="2">Outer membrane beta-barrel protein</fullName>
    </submittedName>
</protein>
<keyword evidence="3" id="KW-1185">Reference proteome</keyword>
<dbReference type="Gene3D" id="2.40.160.20">
    <property type="match status" value="1"/>
</dbReference>
<organism evidence="2 3">
    <name type="scientific">Helicobacter japonicus</name>
    <dbReference type="NCBI Taxonomy" id="425400"/>
    <lineage>
        <taxon>Bacteria</taxon>
        <taxon>Pseudomonadati</taxon>
        <taxon>Campylobacterota</taxon>
        <taxon>Epsilonproteobacteria</taxon>
        <taxon>Campylobacterales</taxon>
        <taxon>Helicobacteraceae</taxon>
        <taxon>Helicobacter</taxon>
    </lineage>
</organism>
<evidence type="ECO:0000313" key="3">
    <source>
        <dbReference type="Proteomes" id="UP000029707"/>
    </source>
</evidence>
<dbReference type="EMBL" id="JRMQ02000004">
    <property type="protein sequence ID" value="TLE02057.1"/>
    <property type="molecule type" value="Genomic_DNA"/>
</dbReference>
<dbReference type="RefSeq" id="WP_138129771.1">
    <property type="nucleotide sequence ID" value="NZ_CANAXW010000014.1"/>
</dbReference>
<dbReference type="InterPro" id="IPR011250">
    <property type="entry name" value="OMP/PagP_B-barrel"/>
</dbReference>